<dbReference type="InterPro" id="IPR050150">
    <property type="entry name" value="IgV_Light_Chain"/>
</dbReference>
<evidence type="ECO:0000313" key="3">
    <source>
        <dbReference type="EMBL" id="KFP12717.1"/>
    </source>
</evidence>
<feature type="region of interest" description="Disordered" evidence="1">
    <location>
        <begin position="55"/>
        <end position="76"/>
    </location>
</feature>
<dbReference type="Pfam" id="PF07686">
    <property type="entry name" value="V-set"/>
    <property type="match status" value="1"/>
</dbReference>
<name>A0A091IWK5_EGRGA</name>
<evidence type="ECO:0000259" key="2">
    <source>
        <dbReference type="Pfam" id="PF07686"/>
    </source>
</evidence>
<gene>
    <name evidence="3" type="ORF">Z169_08441</name>
</gene>
<dbReference type="InterPro" id="IPR013106">
    <property type="entry name" value="Ig_V-set"/>
</dbReference>
<dbReference type="InterPro" id="IPR036179">
    <property type="entry name" value="Ig-like_dom_sf"/>
</dbReference>
<keyword evidence="4" id="KW-1185">Reference proteome</keyword>
<sequence length="76" mass="7899">VTQPPSMSANPQETIQITCSGISSSYAYVGWYQQKVPGTGPVTVIYNDNQSPSGIPSRFSGSNSGSTATLTITGVQ</sequence>
<dbReference type="SUPFAM" id="SSF48726">
    <property type="entry name" value="Immunoglobulin"/>
    <property type="match status" value="1"/>
</dbReference>
<dbReference type="EMBL" id="KK501101">
    <property type="protein sequence ID" value="KFP12717.1"/>
    <property type="molecule type" value="Genomic_DNA"/>
</dbReference>
<feature type="non-terminal residue" evidence="3">
    <location>
        <position position="1"/>
    </location>
</feature>
<reference evidence="3 4" key="1">
    <citation type="submission" date="2014-04" db="EMBL/GenBank/DDBJ databases">
        <title>Genome evolution of avian class.</title>
        <authorList>
            <person name="Zhang G."/>
            <person name="Li C."/>
        </authorList>
    </citation>
    <scope>NUCLEOTIDE SEQUENCE [LARGE SCALE GENOMIC DNA]</scope>
    <source>
        <strain evidence="3">BGI_Z169</strain>
    </source>
</reference>
<feature type="domain" description="Immunoglobulin V-set" evidence="2">
    <location>
        <begin position="2"/>
        <end position="76"/>
    </location>
</feature>
<dbReference type="Gene3D" id="2.60.40.10">
    <property type="entry name" value="Immunoglobulins"/>
    <property type="match status" value="1"/>
</dbReference>
<evidence type="ECO:0000256" key="1">
    <source>
        <dbReference type="SAM" id="MobiDB-lite"/>
    </source>
</evidence>
<dbReference type="PANTHER" id="PTHR23267">
    <property type="entry name" value="IMMUNOGLOBULIN LIGHT CHAIN"/>
    <property type="match status" value="1"/>
</dbReference>
<dbReference type="AlphaFoldDB" id="A0A091IWK5"/>
<organism evidence="3 4">
    <name type="scientific">Egretta garzetta</name>
    <name type="common">Little egret</name>
    <dbReference type="NCBI Taxonomy" id="188379"/>
    <lineage>
        <taxon>Eukaryota</taxon>
        <taxon>Metazoa</taxon>
        <taxon>Chordata</taxon>
        <taxon>Craniata</taxon>
        <taxon>Vertebrata</taxon>
        <taxon>Euteleostomi</taxon>
        <taxon>Archelosauria</taxon>
        <taxon>Archosauria</taxon>
        <taxon>Dinosauria</taxon>
        <taxon>Saurischia</taxon>
        <taxon>Theropoda</taxon>
        <taxon>Coelurosauria</taxon>
        <taxon>Aves</taxon>
        <taxon>Neognathae</taxon>
        <taxon>Neoaves</taxon>
        <taxon>Aequornithes</taxon>
        <taxon>Pelecaniformes</taxon>
        <taxon>Ardeidae</taxon>
        <taxon>Egretta</taxon>
    </lineage>
</organism>
<dbReference type="InterPro" id="IPR013783">
    <property type="entry name" value="Ig-like_fold"/>
</dbReference>
<evidence type="ECO:0000313" key="4">
    <source>
        <dbReference type="Proteomes" id="UP000053119"/>
    </source>
</evidence>
<protein>
    <submittedName>
        <fullName evidence="3">Ig lambda chain V-1 region</fullName>
    </submittedName>
</protein>
<accession>A0A091IWK5</accession>
<proteinExistence type="predicted"/>
<feature type="non-terminal residue" evidence="3">
    <location>
        <position position="76"/>
    </location>
</feature>
<dbReference type="Proteomes" id="UP000053119">
    <property type="component" value="Unassembled WGS sequence"/>
</dbReference>